<sequence length="254" mass="27861">MDNKQSSRRNFIRQFSLGTAAAISLPAIVSSAYAGEQKVKKLSLEKNEIVLFQGDSITDAGRKKGDNDVNSAVALGRGYACIAASQLLFDHAAKGLRIYNRGISGNKVYQLAERWDADCLELKPTTLSILVGVNNFWHLLLGTYKGTIETYRSDFDALLKRSKENLPGVKLIIGEPFALTGVSAVDAKWYPAFDEYRKVARELSNAHGAVFVPYQSVFDKALQQAPASYWTTDGVHPTLAGAQLMAEAWLKAVK</sequence>
<feature type="signal peptide" evidence="1">
    <location>
        <begin position="1"/>
        <end position="34"/>
    </location>
</feature>
<dbReference type="InterPro" id="IPR013830">
    <property type="entry name" value="SGNH_hydro"/>
</dbReference>
<protein>
    <submittedName>
        <fullName evidence="3">Lysophospholipase</fullName>
    </submittedName>
</protein>
<dbReference type="PROSITE" id="PS51318">
    <property type="entry name" value="TAT"/>
    <property type="match status" value="1"/>
</dbReference>
<feature type="chain" id="PRO_5020766893" evidence="1">
    <location>
        <begin position="35"/>
        <end position="254"/>
    </location>
</feature>
<organism evidence="3 4">
    <name type="scientific">Filimonas effusa</name>
    <dbReference type="NCBI Taxonomy" id="2508721"/>
    <lineage>
        <taxon>Bacteria</taxon>
        <taxon>Pseudomonadati</taxon>
        <taxon>Bacteroidota</taxon>
        <taxon>Chitinophagia</taxon>
        <taxon>Chitinophagales</taxon>
        <taxon>Chitinophagaceae</taxon>
        <taxon>Filimonas</taxon>
    </lineage>
</organism>
<dbReference type="OrthoDB" id="9794725at2"/>
<feature type="domain" description="SGNH hydrolase-type esterase" evidence="2">
    <location>
        <begin position="54"/>
        <end position="244"/>
    </location>
</feature>
<keyword evidence="4" id="KW-1185">Reference proteome</keyword>
<gene>
    <name evidence="3" type="ORF">ESB13_07925</name>
</gene>
<reference evidence="3 4" key="1">
    <citation type="submission" date="2019-01" db="EMBL/GenBank/DDBJ databases">
        <title>Filimonas sp. strain TTM-71.</title>
        <authorList>
            <person name="Chen W.-M."/>
        </authorList>
    </citation>
    <scope>NUCLEOTIDE SEQUENCE [LARGE SCALE GENOMIC DNA]</scope>
    <source>
        <strain evidence="3 4">TTM-71</strain>
    </source>
</reference>
<keyword evidence="1" id="KW-0732">Signal</keyword>
<comment type="caution">
    <text evidence="3">The sequence shown here is derived from an EMBL/GenBank/DDBJ whole genome shotgun (WGS) entry which is preliminary data.</text>
</comment>
<dbReference type="Proteomes" id="UP000290545">
    <property type="component" value="Unassembled WGS sequence"/>
</dbReference>
<dbReference type="Gene3D" id="3.40.50.1110">
    <property type="entry name" value="SGNH hydrolase"/>
    <property type="match status" value="1"/>
</dbReference>
<proteinExistence type="predicted"/>
<dbReference type="InterPro" id="IPR036514">
    <property type="entry name" value="SGNH_hydro_sf"/>
</dbReference>
<accession>A0A4Q1DBM9</accession>
<evidence type="ECO:0000256" key="1">
    <source>
        <dbReference type="SAM" id="SignalP"/>
    </source>
</evidence>
<dbReference type="PANTHER" id="PTHR30383:SF5">
    <property type="entry name" value="SGNH HYDROLASE-TYPE ESTERASE DOMAIN-CONTAINING PROTEIN"/>
    <property type="match status" value="1"/>
</dbReference>
<dbReference type="CDD" id="cd01834">
    <property type="entry name" value="SGNH_hydrolase_like_2"/>
    <property type="match status" value="1"/>
</dbReference>
<evidence type="ECO:0000313" key="4">
    <source>
        <dbReference type="Proteomes" id="UP000290545"/>
    </source>
</evidence>
<dbReference type="RefSeq" id="WP_129002467.1">
    <property type="nucleotide sequence ID" value="NZ_SDHZ01000001.1"/>
</dbReference>
<name>A0A4Q1DBM9_9BACT</name>
<dbReference type="GO" id="GO:0004622">
    <property type="term" value="F:phosphatidylcholine lysophospholipase activity"/>
    <property type="evidence" value="ECO:0007669"/>
    <property type="project" value="TreeGrafter"/>
</dbReference>
<evidence type="ECO:0000259" key="2">
    <source>
        <dbReference type="Pfam" id="PF13472"/>
    </source>
</evidence>
<dbReference type="AlphaFoldDB" id="A0A4Q1DBM9"/>
<dbReference type="InterPro" id="IPR006311">
    <property type="entry name" value="TAT_signal"/>
</dbReference>
<dbReference type="SUPFAM" id="SSF52266">
    <property type="entry name" value="SGNH hydrolase"/>
    <property type="match status" value="1"/>
</dbReference>
<evidence type="ECO:0000313" key="3">
    <source>
        <dbReference type="EMBL" id="RXK86720.1"/>
    </source>
</evidence>
<dbReference type="PANTHER" id="PTHR30383">
    <property type="entry name" value="THIOESTERASE 1/PROTEASE 1/LYSOPHOSPHOLIPASE L1"/>
    <property type="match status" value="1"/>
</dbReference>
<dbReference type="InterPro" id="IPR051532">
    <property type="entry name" value="Ester_Hydrolysis_Enzymes"/>
</dbReference>
<dbReference type="EMBL" id="SDHZ01000001">
    <property type="protein sequence ID" value="RXK86720.1"/>
    <property type="molecule type" value="Genomic_DNA"/>
</dbReference>
<dbReference type="Pfam" id="PF13472">
    <property type="entry name" value="Lipase_GDSL_2"/>
    <property type="match status" value="1"/>
</dbReference>